<accession>A0AA37TJC2</accession>
<keyword evidence="3" id="KW-0132">Cell division</keyword>
<dbReference type="InterPro" id="IPR036680">
    <property type="entry name" value="SPOR-like_sf"/>
</dbReference>
<gene>
    <name evidence="3" type="ORF">GCM10007894_05740</name>
</gene>
<evidence type="ECO:0000259" key="2">
    <source>
        <dbReference type="PROSITE" id="PS51724"/>
    </source>
</evidence>
<keyword evidence="4" id="KW-1185">Reference proteome</keyword>
<dbReference type="PROSITE" id="PS51724">
    <property type="entry name" value="SPOR"/>
    <property type="match status" value="1"/>
</dbReference>
<organism evidence="3 4">
    <name type="scientific">Paraferrimonas haliotis</name>
    <dbReference type="NCBI Taxonomy" id="2013866"/>
    <lineage>
        <taxon>Bacteria</taxon>
        <taxon>Pseudomonadati</taxon>
        <taxon>Pseudomonadota</taxon>
        <taxon>Gammaproteobacteria</taxon>
        <taxon>Alteromonadales</taxon>
        <taxon>Ferrimonadaceae</taxon>
        <taxon>Paraferrimonas</taxon>
    </lineage>
</organism>
<dbReference type="SUPFAM" id="SSF110997">
    <property type="entry name" value="Sporulation related repeat"/>
    <property type="match status" value="1"/>
</dbReference>
<dbReference type="Proteomes" id="UP001157439">
    <property type="component" value="Unassembled WGS sequence"/>
</dbReference>
<dbReference type="PANTHER" id="PTHR38687">
    <property type="entry name" value="CELL DIVISION PROTEIN DEDD-RELATED"/>
    <property type="match status" value="1"/>
</dbReference>
<dbReference type="GO" id="GO:0032153">
    <property type="term" value="C:cell division site"/>
    <property type="evidence" value="ECO:0007669"/>
    <property type="project" value="TreeGrafter"/>
</dbReference>
<dbReference type="GO" id="GO:0032506">
    <property type="term" value="P:cytokinetic process"/>
    <property type="evidence" value="ECO:0007669"/>
    <property type="project" value="TreeGrafter"/>
</dbReference>
<dbReference type="GO" id="GO:0030428">
    <property type="term" value="C:cell septum"/>
    <property type="evidence" value="ECO:0007669"/>
    <property type="project" value="TreeGrafter"/>
</dbReference>
<dbReference type="Pfam" id="PF05036">
    <property type="entry name" value="SPOR"/>
    <property type="match status" value="1"/>
</dbReference>
<feature type="region of interest" description="Disordered" evidence="1">
    <location>
        <begin position="67"/>
        <end position="100"/>
    </location>
</feature>
<evidence type="ECO:0000256" key="1">
    <source>
        <dbReference type="SAM" id="MobiDB-lite"/>
    </source>
</evidence>
<feature type="domain" description="SPOR" evidence="2">
    <location>
        <begin position="102"/>
        <end position="181"/>
    </location>
</feature>
<proteinExistence type="predicted"/>
<feature type="compositionally biased region" description="Polar residues" evidence="1">
    <location>
        <begin position="69"/>
        <end position="82"/>
    </location>
</feature>
<name>A0AA37TJC2_9GAMM</name>
<sequence length="187" mass="20424">MASAFHNRLVGTIVVVSLGIIFLPDMLDGKKQVQEDNFASIPLRPDYQHVDVPNEAFEPIELPSEPATLESNEQPQDSSQQAADLKTSKQEIKQENAQQTTTQAGTSYVVQVGSFSKADNVNALVANLRAAGVKAFTVPEKVVDGRLTRVVVGPDISRKSLEKQQKIIKQVAKTDGLIVRYDPLANQ</sequence>
<evidence type="ECO:0000313" key="3">
    <source>
        <dbReference type="EMBL" id="GLS82597.1"/>
    </source>
</evidence>
<evidence type="ECO:0000313" key="4">
    <source>
        <dbReference type="Proteomes" id="UP001157439"/>
    </source>
</evidence>
<protein>
    <submittedName>
        <fullName evidence="3">Cell division protein DedD</fullName>
    </submittedName>
</protein>
<dbReference type="InterPro" id="IPR007730">
    <property type="entry name" value="SPOR-like_dom"/>
</dbReference>
<dbReference type="Gene3D" id="3.30.70.1070">
    <property type="entry name" value="Sporulation related repeat"/>
    <property type="match status" value="1"/>
</dbReference>
<dbReference type="AlphaFoldDB" id="A0AA37TJC2"/>
<keyword evidence="3" id="KW-0131">Cell cycle</keyword>
<dbReference type="EMBL" id="BSPO01000002">
    <property type="protein sequence ID" value="GLS82597.1"/>
    <property type="molecule type" value="Genomic_DNA"/>
</dbReference>
<dbReference type="InterPro" id="IPR052521">
    <property type="entry name" value="Cell_div_SPOR-domain"/>
</dbReference>
<comment type="caution">
    <text evidence="3">The sequence shown here is derived from an EMBL/GenBank/DDBJ whole genome shotgun (WGS) entry which is preliminary data.</text>
</comment>
<dbReference type="GO" id="GO:0042834">
    <property type="term" value="F:peptidoglycan binding"/>
    <property type="evidence" value="ECO:0007669"/>
    <property type="project" value="InterPro"/>
</dbReference>
<dbReference type="PANTHER" id="PTHR38687:SF1">
    <property type="entry name" value="CELL DIVISION PROTEIN DEDD"/>
    <property type="match status" value="1"/>
</dbReference>
<reference evidence="3 4" key="1">
    <citation type="journal article" date="2014" name="Int. J. Syst. Evol. Microbiol.">
        <title>Complete genome sequence of Corynebacterium casei LMG S-19264T (=DSM 44701T), isolated from a smear-ripened cheese.</title>
        <authorList>
            <consortium name="US DOE Joint Genome Institute (JGI-PGF)"/>
            <person name="Walter F."/>
            <person name="Albersmeier A."/>
            <person name="Kalinowski J."/>
            <person name="Ruckert C."/>
        </authorList>
    </citation>
    <scope>NUCLEOTIDE SEQUENCE [LARGE SCALE GENOMIC DNA]</scope>
    <source>
        <strain evidence="3 4">NBRC 112785</strain>
    </source>
</reference>